<organism evidence="5 6">
    <name type="scientific">Streptobacillus felis</name>
    <dbReference type="NCBI Taxonomy" id="1384509"/>
    <lineage>
        <taxon>Bacteria</taxon>
        <taxon>Fusobacteriati</taxon>
        <taxon>Fusobacteriota</taxon>
        <taxon>Fusobacteriia</taxon>
        <taxon>Fusobacteriales</taxon>
        <taxon>Leptotrichiaceae</taxon>
        <taxon>Streptobacillus</taxon>
    </lineage>
</organism>
<keyword evidence="2" id="KW-0464">Manganese</keyword>
<dbReference type="Pfam" id="PF01321">
    <property type="entry name" value="Creatinase_N"/>
    <property type="match status" value="1"/>
</dbReference>
<sequence length="353" mass="40324">MKKKELLEFIQNEKLDTIMITTPKNVEYLTNFACDPHERTLIYALNNKGEEFILCPKLEEEDAKKSTNDITVIGYLDTQNPYEVLKKYTSDISKLGIEKDHLTVSRYESIKDVYNVSEVKDISSLVRNFRKKKNDKELELMEKAAYYADICIDIAVKNLRVGITELELKSIIENEIKKHNISKMSFDTIVLFGENAASPHGVSGSRKLKENEYVLLDLGCYYKGYASDITRCIEFGKVGKFEKEIYDLVLRANTEAIKAVKPGISFAYLDKIARDIITEAGYGKYFNHRLGHGLGMDCHEYPDVSEKTKDLLEPGITFTIEPGIYIPDKVGIRIEDDIFVTEDGCKVLTKYIK</sequence>
<dbReference type="Proteomes" id="UP000526184">
    <property type="component" value="Unassembled WGS sequence"/>
</dbReference>
<keyword evidence="5" id="KW-0031">Aminopeptidase</keyword>
<gene>
    <name evidence="5" type="ORF">HP397_00275</name>
</gene>
<dbReference type="InterPro" id="IPR029149">
    <property type="entry name" value="Creatin/AminoP/Spt16_N"/>
</dbReference>
<dbReference type="EMBL" id="JABMKT010000001">
    <property type="protein sequence ID" value="NYV27262.1"/>
    <property type="molecule type" value="Genomic_DNA"/>
</dbReference>
<dbReference type="InterPro" id="IPR000994">
    <property type="entry name" value="Pept_M24"/>
</dbReference>
<dbReference type="InterPro" id="IPR050659">
    <property type="entry name" value="Peptidase_M24B"/>
</dbReference>
<feature type="domain" description="Peptidase M24" evidence="3">
    <location>
        <begin position="139"/>
        <end position="342"/>
    </location>
</feature>
<protein>
    <submittedName>
        <fullName evidence="5">Aminopeptidase P family protein</fullName>
    </submittedName>
</protein>
<comment type="caution">
    <text evidence="5">The sequence shown here is derived from an EMBL/GenBank/DDBJ whole genome shotgun (WGS) entry which is preliminary data.</text>
</comment>
<dbReference type="Pfam" id="PF00557">
    <property type="entry name" value="Peptidase_M24"/>
    <property type="match status" value="1"/>
</dbReference>
<evidence type="ECO:0000256" key="1">
    <source>
        <dbReference type="ARBA" id="ARBA00008766"/>
    </source>
</evidence>
<dbReference type="GO" id="GO:0004177">
    <property type="term" value="F:aminopeptidase activity"/>
    <property type="evidence" value="ECO:0007669"/>
    <property type="project" value="UniProtKB-KW"/>
</dbReference>
<dbReference type="RefSeq" id="WP_180135179.1">
    <property type="nucleotide sequence ID" value="NZ_JABMKT010000001.1"/>
</dbReference>
<dbReference type="InterPro" id="IPR000587">
    <property type="entry name" value="Creatinase_N"/>
</dbReference>
<comment type="similarity">
    <text evidence="1">Belongs to the peptidase M24B family.</text>
</comment>
<dbReference type="CDD" id="cd01092">
    <property type="entry name" value="APP-like"/>
    <property type="match status" value="1"/>
</dbReference>
<dbReference type="PANTHER" id="PTHR46112">
    <property type="entry name" value="AMINOPEPTIDASE"/>
    <property type="match status" value="1"/>
</dbReference>
<dbReference type="AlphaFoldDB" id="A0A7Z0T9T7"/>
<dbReference type="Gene3D" id="3.90.230.10">
    <property type="entry name" value="Creatinase/methionine aminopeptidase superfamily"/>
    <property type="match status" value="1"/>
</dbReference>
<dbReference type="InterPro" id="IPR036005">
    <property type="entry name" value="Creatinase/aminopeptidase-like"/>
</dbReference>
<dbReference type="PANTHER" id="PTHR46112:SF10">
    <property type="entry name" value="DIPEPTIDASE YKVY-RELATED"/>
    <property type="match status" value="1"/>
</dbReference>
<evidence type="ECO:0000259" key="3">
    <source>
        <dbReference type="Pfam" id="PF00557"/>
    </source>
</evidence>
<keyword evidence="6" id="KW-1185">Reference proteome</keyword>
<evidence type="ECO:0000313" key="5">
    <source>
        <dbReference type="EMBL" id="NYV27262.1"/>
    </source>
</evidence>
<evidence type="ECO:0000313" key="6">
    <source>
        <dbReference type="Proteomes" id="UP000526184"/>
    </source>
</evidence>
<accession>A0A7Z0T9T7</accession>
<evidence type="ECO:0000259" key="4">
    <source>
        <dbReference type="Pfam" id="PF01321"/>
    </source>
</evidence>
<proteinExistence type="inferred from homology"/>
<evidence type="ECO:0000256" key="2">
    <source>
        <dbReference type="ARBA" id="ARBA00023211"/>
    </source>
</evidence>
<name>A0A7Z0T9T7_9FUSO</name>
<dbReference type="SUPFAM" id="SSF55920">
    <property type="entry name" value="Creatinase/aminopeptidase"/>
    <property type="match status" value="1"/>
</dbReference>
<reference evidence="5 6" key="1">
    <citation type="submission" date="2020-05" db="EMBL/GenBank/DDBJ databases">
        <title>Streptobacillus felis strain LHL191014123.</title>
        <authorList>
            <person name="Fawzy A."/>
            <person name="Rau J."/>
            <person name="Risse K."/>
            <person name="Schauerte N."/>
            <person name="Geiger C."/>
            <person name="Blom J."/>
            <person name="Imirzalioglu C."/>
            <person name="Falgenhauer J."/>
            <person name="Bach A."/>
            <person name="Herden C."/>
            <person name="Eisenberg T."/>
        </authorList>
    </citation>
    <scope>NUCLEOTIDE SEQUENCE [LARGE SCALE GENOMIC DNA]</scope>
    <source>
        <strain evidence="5 6">LHL191014123</strain>
    </source>
</reference>
<keyword evidence="5" id="KW-0645">Protease</keyword>
<feature type="domain" description="Creatinase N-terminal" evidence="4">
    <location>
        <begin position="4"/>
        <end position="130"/>
    </location>
</feature>
<dbReference type="SUPFAM" id="SSF53092">
    <property type="entry name" value="Creatinase/prolidase N-terminal domain"/>
    <property type="match status" value="1"/>
</dbReference>
<dbReference type="Gene3D" id="3.40.350.10">
    <property type="entry name" value="Creatinase/prolidase N-terminal domain"/>
    <property type="match status" value="1"/>
</dbReference>
<keyword evidence="5" id="KW-0378">Hydrolase</keyword>